<dbReference type="InterPro" id="IPR006170">
    <property type="entry name" value="PBP/GOBP"/>
</dbReference>
<evidence type="ECO:0000256" key="4">
    <source>
        <dbReference type="SAM" id="SignalP"/>
    </source>
</evidence>
<dbReference type="Pfam" id="PF01395">
    <property type="entry name" value="PBP_GOBP"/>
    <property type="match status" value="1"/>
</dbReference>
<dbReference type="InterPro" id="IPR036728">
    <property type="entry name" value="PBP_GOBP_sf"/>
</dbReference>
<proteinExistence type="inferred from homology"/>
<keyword evidence="3" id="KW-0964">Secreted</keyword>
<dbReference type="CDD" id="cd23992">
    <property type="entry name" value="PBP_GOBP"/>
    <property type="match status" value="1"/>
</dbReference>
<protein>
    <submittedName>
        <fullName evidence="5">Uncharacterized protein</fullName>
    </submittedName>
</protein>
<dbReference type="GO" id="GO:0005549">
    <property type="term" value="F:odorant binding"/>
    <property type="evidence" value="ECO:0007669"/>
    <property type="project" value="InterPro"/>
</dbReference>
<gene>
    <name evidence="5" type="ORF">BEMITA_LOCUS5797</name>
</gene>
<dbReference type="PANTHER" id="PTHR21066">
    <property type="entry name" value="ODORANT-BINDING PROTEIN 59A-RELATED"/>
    <property type="match status" value="1"/>
</dbReference>
<keyword evidence="6" id="KW-1185">Reference proteome</keyword>
<dbReference type="AlphaFoldDB" id="A0A9P0CCI1"/>
<accession>A0A9P0CCI1</accession>
<evidence type="ECO:0000256" key="3">
    <source>
        <dbReference type="ARBA" id="ARBA00022525"/>
    </source>
</evidence>
<sequence length="211" mass="22862">MSSLRPVQVTVLLGAALLVGLAAAAPNIQLQGSFANCKAPATAPQKLERVVEVCQNEIKFALLQEALNLLGLGIADEDSSEEEEPVKESKNRTVTIAPAKSRPKRDSSFSQEERRVAGCLLQCVYRKVKAVDDTGFPQAEGMVRLYSEGVQDNNYYSATVQAVERCVSFAQALKLKQPNQKFASGQTCDLAYDMFECISEKIERACGGAAP</sequence>
<reference evidence="5" key="1">
    <citation type="submission" date="2021-12" db="EMBL/GenBank/DDBJ databases">
        <authorList>
            <person name="King R."/>
        </authorList>
    </citation>
    <scope>NUCLEOTIDE SEQUENCE</scope>
</reference>
<evidence type="ECO:0000313" key="6">
    <source>
        <dbReference type="Proteomes" id="UP001152759"/>
    </source>
</evidence>
<name>A0A9P0CCI1_BEMTA</name>
<feature type="chain" id="PRO_5040280705" evidence="4">
    <location>
        <begin position="25"/>
        <end position="211"/>
    </location>
</feature>
<dbReference type="EMBL" id="OU963864">
    <property type="protein sequence ID" value="CAH0768711.1"/>
    <property type="molecule type" value="Genomic_DNA"/>
</dbReference>
<dbReference type="KEGG" id="btab:109031010"/>
<dbReference type="InterPro" id="IPR052295">
    <property type="entry name" value="Odorant-binding_protein"/>
</dbReference>
<feature type="signal peptide" evidence="4">
    <location>
        <begin position="1"/>
        <end position="24"/>
    </location>
</feature>
<dbReference type="Gene3D" id="1.10.238.20">
    <property type="entry name" value="Pheromone/general odorant binding protein domain"/>
    <property type="match status" value="1"/>
</dbReference>
<comment type="similarity">
    <text evidence="2">Belongs to the PBP/GOBP family.</text>
</comment>
<keyword evidence="4" id="KW-0732">Signal</keyword>
<evidence type="ECO:0000256" key="1">
    <source>
        <dbReference type="ARBA" id="ARBA00004613"/>
    </source>
</evidence>
<evidence type="ECO:0000256" key="2">
    <source>
        <dbReference type="ARBA" id="ARBA00008098"/>
    </source>
</evidence>
<dbReference type="Proteomes" id="UP001152759">
    <property type="component" value="Chromosome 3"/>
</dbReference>
<dbReference type="PANTHER" id="PTHR21066:SF18">
    <property type="entry name" value="ODORANT-BINDING PROTEIN 73A, ISOFORM B"/>
    <property type="match status" value="1"/>
</dbReference>
<dbReference type="SUPFAM" id="SSF47565">
    <property type="entry name" value="Insect pheromone/odorant-binding proteins"/>
    <property type="match status" value="1"/>
</dbReference>
<comment type="subcellular location">
    <subcellularLocation>
        <location evidence="1">Secreted</location>
    </subcellularLocation>
</comment>
<evidence type="ECO:0000313" key="5">
    <source>
        <dbReference type="EMBL" id="CAH0768711.1"/>
    </source>
</evidence>
<organism evidence="5 6">
    <name type="scientific">Bemisia tabaci</name>
    <name type="common">Sweetpotato whitefly</name>
    <name type="synonym">Aleurodes tabaci</name>
    <dbReference type="NCBI Taxonomy" id="7038"/>
    <lineage>
        <taxon>Eukaryota</taxon>
        <taxon>Metazoa</taxon>
        <taxon>Ecdysozoa</taxon>
        <taxon>Arthropoda</taxon>
        <taxon>Hexapoda</taxon>
        <taxon>Insecta</taxon>
        <taxon>Pterygota</taxon>
        <taxon>Neoptera</taxon>
        <taxon>Paraneoptera</taxon>
        <taxon>Hemiptera</taxon>
        <taxon>Sternorrhyncha</taxon>
        <taxon>Aleyrodoidea</taxon>
        <taxon>Aleyrodidae</taxon>
        <taxon>Aleyrodinae</taxon>
        <taxon>Bemisia</taxon>
    </lineage>
</organism>
<dbReference type="GO" id="GO:0005576">
    <property type="term" value="C:extracellular region"/>
    <property type="evidence" value="ECO:0007669"/>
    <property type="project" value="UniProtKB-SubCell"/>
</dbReference>